<evidence type="ECO:0000313" key="3">
    <source>
        <dbReference type="Proteomes" id="UP001321520"/>
    </source>
</evidence>
<organism evidence="2 3">
    <name type="scientific">Microbulbifer spongiae</name>
    <dbReference type="NCBI Taxonomy" id="2944933"/>
    <lineage>
        <taxon>Bacteria</taxon>
        <taxon>Pseudomonadati</taxon>
        <taxon>Pseudomonadota</taxon>
        <taxon>Gammaproteobacteria</taxon>
        <taxon>Cellvibrionales</taxon>
        <taxon>Microbulbiferaceae</taxon>
        <taxon>Microbulbifer</taxon>
    </lineage>
</organism>
<dbReference type="PANTHER" id="PTHR43798:SF33">
    <property type="entry name" value="HYDROLASE, PUTATIVE (AFU_ORTHOLOGUE AFUA_2G14860)-RELATED"/>
    <property type="match status" value="1"/>
</dbReference>
<sequence length="256" mass="27961">MIDKNGYINVSGSPMYYELAGNPNGEPLVLLHGGLGSIGDLTPLYKYIAPDYSLISMDFRGHGKSPLNGASLSYAQYQSDVQEALSHLGVKRYSLFGFSDGGIVGYRLAAQQPESVICLITLGSQWRLEANDPSIELLRGLTAEFWAERFPADVDSYNASNPKPDFKKLVDAVKAVWLDTTESGYPCDLVESITCPSLIIRGDNDFLFSLNEAALLKTKISGADFANIPFTEHASHQESPELVGTIVKQFLSQQKA</sequence>
<evidence type="ECO:0000313" key="2">
    <source>
        <dbReference type="EMBL" id="WKD49601.1"/>
    </source>
</evidence>
<dbReference type="RefSeq" id="WP_301415454.1">
    <property type="nucleotide sequence ID" value="NZ_CP098023.1"/>
</dbReference>
<reference evidence="2 3" key="1">
    <citation type="submission" date="2022-05" db="EMBL/GenBank/DDBJ databases">
        <title>Microbulbifer sp. nov., isolated from sponge.</title>
        <authorList>
            <person name="Gao L."/>
        </authorList>
    </citation>
    <scope>NUCLEOTIDE SEQUENCE [LARGE SCALE GENOMIC DNA]</scope>
    <source>
        <strain evidence="2 3">MI-G</strain>
    </source>
</reference>
<keyword evidence="2" id="KW-0378">Hydrolase</keyword>
<dbReference type="Pfam" id="PF00561">
    <property type="entry name" value="Abhydrolase_1"/>
    <property type="match status" value="1"/>
</dbReference>
<dbReference type="InterPro" id="IPR000073">
    <property type="entry name" value="AB_hydrolase_1"/>
</dbReference>
<dbReference type="InterPro" id="IPR029058">
    <property type="entry name" value="AB_hydrolase_fold"/>
</dbReference>
<dbReference type="EMBL" id="CP098023">
    <property type="protein sequence ID" value="WKD49601.1"/>
    <property type="molecule type" value="Genomic_DNA"/>
</dbReference>
<dbReference type="SUPFAM" id="SSF53474">
    <property type="entry name" value="alpha/beta-Hydrolases"/>
    <property type="match status" value="1"/>
</dbReference>
<feature type="domain" description="AB hydrolase-1" evidence="1">
    <location>
        <begin position="27"/>
        <end position="169"/>
    </location>
</feature>
<evidence type="ECO:0000259" key="1">
    <source>
        <dbReference type="Pfam" id="PF00561"/>
    </source>
</evidence>
<gene>
    <name evidence="2" type="ORF">M8T91_17190</name>
</gene>
<keyword evidence="3" id="KW-1185">Reference proteome</keyword>
<dbReference type="GO" id="GO:0016787">
    <property type="term" value="F:hydrolase activity"/>
    <property type="evidence" value="ECO:0007669"/>
    <property type="project" value="UniProtKB-KW"/>
</dbReference>
<dbReference type="InterPro" id="IPR050266">
    <property type="entry name" value="AB_hydrolase_sf"/>
</dbReference>
<protein>
    <submittedName>
        <fullName evidence="2">Alpha/beta hydrolase</fullName>
    </submittedName>
</protein>
<dbReference type="Proteomes" id="UP001321520">
    <property type="component" value="Chromosome"/>
</dbReference>
<dbReference type="Gene3D" id="3.40.50.1820">
    <property type="entry name" value="alpha/beta hydrolase"/>
    <property type="match status" value="1"/>
</dbReference>
<dbReference type="PANTHER" id="PTHR43798">
    <property type="entry name" value="MONOACYLGLYCEROL LIPASE"/>
    <property type="match status" value="1"/>
</dbReference>
<accession>A0ABY9EB60</accession>
<proteinExistence type="predicted"/>
<name>A0ABY9EB60_9GAMM</name>